<dbReference type="EMBL" id="BAAALF010000034">
    <property type="protein sequence ID" value="GAA1233888.1"/>
    <property type="molecule type" value="Genomic_DNA"/>
</dbReference>
<organism evidence="1 2">
    <name type="scientific">Kitasatospora nipponensis</name>
    <dbReference type="NCBI Taxonomy" id="258049"/>
    <lineage>
        <taxon>Bacteria</taxon>
        <taxon>Bacillati</taxon>
        <taxon>Actinomycetota</taxon>
        <taxon>Actinomycetes</taxon>
        <taxon>Kitasatosporales</taxon>
        <taxon>Streptomycetaceae</taxon>
        <taxon>Kitasatospora</taxon>
    </lineage>
</organism>
<gene>
    <name evidence="1" type="ORF">GCM10009665_25210</name>
</gene>
<comment type="caution">
    <text evidence="1">The sequence shown here is derived from an EMBL/GenBank/DDBJ whole genome shotgun (WGS) entry which is preliminary data.</text>
</comment>
<accession>A0ABN1W903</accession>
<evidence type="ECO:0000313" key="1">
    <source>
        <dbReference type="EMBL" id="GAA1233888.1"/>
    </source>
</evidence>
<protein>
    <submittedName>
        <fullName evidence="1">Uncharacterized protein</fullName>
    </submittedName>
</protein>
<evidence type="ECO:0000313" key="2">
    <source>
        <dbReference type="Proteomes" id="UP001500037"/>
    </source>
</evidence>
<reference evidence="1 2" key="1">
    <citation type="journal article" date="2019" name="Int. J. Syst. Evol. Microbiol.">
        <title>The Global Catalogue of Microorganisms (GCM) 10K type strain sequencing project: providing services to taxonomists for standard genome sequencing and annotation.</title>
        <authorList>
            <consortium name="The Broad Institute Genomics Platform"/>
            <consortium name="The Broad Institute Genome Sequencing Center for Infectious Disease"/>
            <person name="Wu L."/>
            <person name="Ma J."/>
        </authorList>
    </citation>
    <scope>NUCLEOTIDE SEQUENCE [LARGE SCALE GENOMIC DNA]</scope>
    <source>
        <strain evidence="1 2">JCM 13004</strain>
    </source>
</reference>
<name>A0ABN1W903_9ACTN</name>
<proteinExistence type="predicted"/>
<dbReference type="RefSeq" id="WP_344441508.1">
    <property type="nucleotide sequence ID" value="NZ_BAAALF010000034.1"/>
</dbReference>
<keyword evidence="2" id="KW-1185">Reference proteome</keyword>
<sequence>MSGHVDPAGDGHRLPDPDEVALGSGIQVRGKFLISICPVVSVSVRVAHSEPARLACRRAWVMVPTSRTSPSLLPEVRRAAMVGLVGIGAERTA</sequence>
<dbReference type="Proteomes" id="UP001500037">
    <property type="component" value="Unassembled WGS sequence"/>
</dbReference>